<dbReference type="AlphaFoldDB" id="F0WIS3"/>
<dbReference type="Pfam" id="PF13516">
    <property type="entry name" value="LRR_6"/>
    <property type="match status" value="1"/>
</dbReference>
<reference evidence="4" key="1">
    <citation type="journal article" date="2011" name="PLoS Biol.">
        <title>Gene gain and loss during evolution of obligate parasitism in the white rust pathogen of Arabidopsis thaliana.</title>
        <authorList>
            <person name="Kemen E."/>
            <person name="Gardiner A."/>
            <person name="Schultz-Larsen T."/>
            <person name="Kemen A.C."/>
            <person name="Balmuth A.L."/>
            <person name="Robert-Seilaniantz A."/>
            <person name="Bailey K."/>
            <person name="Holub E."/>
            <person name="Studholme D.J."/>
            <person name="Maclean D."/>
            <person name="Jones J.D."/>
        </authorList>
    </citation>
    <scope>NUCLEOTIDE SEQUENCE</scope>
</reference>
<dbReference type="InterPro" id="IPR032675">
    <property type="entry name" value="LRR_dom_sf"/>
</dbReference>
<keyword evidence="3" id="KW-0175">Coiled coil</keyword>
<dbReference type="SUPFAM" id="SSF52058">
    <property type="entry name" value="L domain-like"/>
    <property type="match status" value="1"/>
</dbReference>
<reference evidence="4" key="2">
    <citation type="submission" date="2011-02" db="EMBL/GenBank/DDBJ databases">
        <authorList>
            <person name="MacLean D."/>
        </authorList>
    </citation>
    <scope>NUCLEOTIDE SEQUENCE</scope>
</reference>
<keyword evidence="1" id="KW-0433">Leucine-rich repeat</keyword>
<proteinExistence type="predicted"/>
<name>F0WIS3_9STRA</name>
<accession>F0WIS3</accession>
<evidence type="ECO:0000256" key="1">
    <source>
        <dbReference type="ARBA" id="ARBA00022614"/>
    </source>
</evidence>
<dbReference type="InterPro" id="IPR001611">
    <property type="entry name" value="Leu-rich_rpt"/>
</dbReference>
<feature type="coiled-coil region" evidence="3">
    <location>
        <begin position="355"/>
        <end position="389"/>
    </location>
</feature>
<evidence type="ECO:0000256" key="3">
    <source>
        <dbReference type="SAM" id="Coils"/>
    </source>
</evidence>
<dbReference type="HOGENOM" id="CLU_011563_0_0_1"/>
<dbReference type="PROSITE" id="PS51450">
    <property type="entry name" value="LRR"/>
    <property type="match status" value="2"/>
</dbReference>
<evidence type="ECO:0000313" key="4">
    <source>
        <dbReference type="EMBL" id="CCA21167.1"/>
    </source>
</evidence>
<keyword evidence="2" id="KW-0677">Repeat</keyword>
<dbReference type="EMBL" id="FR824159">
    <property type="protein sequence ID" value="CCA21167.1"/>
    <property type="molecule type" value="Genomic_DNA"/>
</dbReference>
<protein>
    <submittedName>
        <fullName evidence="4">Uncharacterized protein AlNc14C114G6458</fullName>
    </submittedName>
</protein>
<dbReference type="PANTHER" id="PTHR18849:SF0">
    <property type="entry name" value="CILIA- AND FLAGELLA-ASSOCIATED PROTEIN 410-RELATED"/>
    <property type="match status" value="1"/>
</dbReference>
<dbReference type="PANTHER" id="PTHR18849">
    <property type="entry name" value="LEUCINE RICH REPEAT PROTEIN"/>
    <property type="match status" value="1"/>
</dbReference>
<feature type="coiled-coil region" evidence="3">
    <location>
        <begin position="743"/>
        <end position="820"/>
    </location>
</feature>
<evidence type="ECO:0000256" key="2">
    <source>
        <dbReference type="ARBA" id="ARBA00022737"/>
    </source>
</evidence>
<dbReference type="Gene3D" id="3.80.10.10">
    <property type="entry name" value="Ribonuclease Inhibitor"/>
    <property type="match status" value="1"/>
</dbReference>
<organism evidence="4">
    <name type="scientific">Albugo laibachii Nc14</name>
    <dbReference type="NCBI Taxonomy" id="890382"/>
    <lineage>
        <taxon>Eukaryota</taxon>
        <taxon>Sar</taxon>
        <taxon>Stramenopiles</taxon>
        <taxon>Oomycota</taxon>
        <taxon>Peronosporomycetes</taxon>
        <taxon>Albuginales</taxon>
        <taxon>Albuginaceae</taxon>
        <taxon>Albugo</taxon>
    </lineage>
</organism>
<gene>
    <name evidence="4" type="primary">AlNc14C114G6458</name>
    <name evidence="4" type="ORF">ALNC14_073100</name>
</gene>
<sequence length="934" mass="107518">MLLQNVSDELIEEILKSHPTLESLNLSNNQIYNLNFLNKLPILKKLDVSSNQIRYLPSDFVLYSHQLVILNLNHNSVTDLEPLRACNSLTQLHIAYNAVSSFDQFYHLRNLKSLEVLEAHDNPIAQVEQTYRNAIVQVLAQLRNLDNKLVVFYMYYHLLEITSNERLAARISSRSQMGAVECVTTRESLNRQYQLIGTKTALRHKERSNKPSFNTIAAKETERGLLTPSSLVGVDSSVLSLRSNSSWRSNLQIKRNNAMEDESRSSIYCNQSKSSAFIESDPSTHLLQCRISALESMLSIQEGYLSKELASSTTTLGDQTHGNAQNDKAQYSQLLNAWRKKVFDLLVEAKQRELVVDVTERQRNEENELVSLQEQIKTWKQKVLDYSAQKDLEKLQLRSIQYERERGEQKLSRTVRALASERAKVEIIAHSVENFCSRHGPLSCSMKRVHDATSQIITYEIRMKALQDRIQVASLLMSHRHAWYRNNEAAMEVKRRISPRRTLISRSTRLSCGDREIQKLQPYMSKAKRLRHGLQKAIRAVFDTLDTCKTGSISCAAFLSAIGSDDGVLVAIGDDRRREQFVNRLATHICRKTITWGELMLLFVPKCNDGLDTVATHPGRSTFISSSKTYQQDQQQFTPILRVWKTAELKDFTRGMLYDLIRTLQQDRDMLRERVQCDALQLSDRVQEIQCEWEVKLDTLLTQNGLLQSDVKQSTLKNIKVENQIMCLEDAFSRQLAQSNSYRTKLEQAYSAHQSMIEQLQAENTKCVEHEQELWQKEVRDMNFQTRQIQQENHQLRKKIRQLEHDIKLLNSDMAKSDSKEVLELKGKLCRRYKELAKVRKERNGLLASLREQKTNTIATLTSDAQVQTESLKLVGVKIGSTQTTPDYQIWEEPITCNECVDRKMKAPQLFPQTSCCDQLGRLELLAKALLEEE</sequence>